<dbReference type="AlphaFoldDB" id="A0A1G7MA01"/>
<evidence type="ECO:0000313" key="2">
    <source>
        <dbReference type="EMBL" id="SDF58598.1"/>
    </source>
</evidence>
<dbReference type="CDD" id="cd00118">
    <property type="entry name" value="LysM"/>
    <property type="match status" value="1"/>
</dbReference>
<accession>A0A1G7MA01</accession>
<sequence length="508" mass="57736">MPQVYKDILEFDSVSGTYDTQLLVENDIIVPENEPDVLVLLAVNPRTYINEIFVTEGKVQFEGKLTLDILYLGEKNGELERIEKEIDYSHVIEDEGIDKRSRCILVANVENIDYKLVNSRKISMRAVIKIQCRLVVSDKKEVVIGAEDSIKVESLKKNVKLMHTVGQNSVEVFVKDKIKVPDGEAPIQKVIKTDVAVKPEEIKVTDNKVIVQGSVQCNILYISQGGEFGNLETDLNYANFVDIPGALSYMSAKTQEEVVDVVTTILEDEKGENTILDIEVTIRVKVQVLETEDRELPVDAYGTKAYIQPIKENLTVIEKLESFKSQFVVKTNVELPSFLKRFIDVVVIPVISDYSVDVDKLVLEGILDYTILYLSEEGSVKSYRDEYPFKTFVEISQVKGLMLVDIKISHVSYEIIAMKEIELKFAIDNTVDLLVEKEIEVIVDLKEIEAPREIDNKHSIVIYMLQKDETLWDIAKRYRVSLEELISANGLEEEKVSEGMKLIIPMEE</sequence>
<name>A0A1G7MA01_THETY</name>
<proteinExistence type="predicted"/>
<dbReference type="Pfam" id="PF12673">
    <property type="entry name" value="SipL"/>
    <property type="match status" value="3"/>
</dbReference>
<gene>
    <name evidence="2" type="ORF">SAMN04244560_00931</name>
</gene>
<dbReference type="InterPro" id="IPR018392">
    <property type="entry name" value="LysM"/>
</dbReference>
<dbReference type="Proteomes" id="UP000183404">
    <property type="component" value="Unassembled WGS sequence"/>
</dbReference>
<dbReference type="SUPFAM" id="SSF54106">
    <property type="entry name" value="LysM domain"/>
    <property type="match status" value="1"/>
</dbReference>
<organism evidence="2 3">
    <name type="scientific">Thermoanaerobacter thermohydrosulfuricus</name>
    <name type="common">Clostridium thermohydrosulfuricum</name>
    <dbReference type="NCBI Taxonomy" id="1516"/>
    <lineage>
        <taxon>Bacteria</taxon>
        <taxon>Bacillati</taxon>
        <taxon>Bacillota</taxon>
        <taxon>Clostridia</taxon>
        <taxon>Thermoanaerobacterales</taxon>
        <taxon>Thermoanaerobacteraceae</taxon>
        <taxon>Thermoanaerobacter</taxon>
    </lineage>
</organism>
<dbReference type="Gene3D" id="3.10.350.10">
    <property type="entry name" value="LysM domain"/>
    <property type="match status" value="1"/>
</dbReference>
<evidence type="ECO:0000259" key="1">
    <source>
        <dbReference type="PROSITE" id="PS51782"/>
    </source>
</evidence>
<dbReference type="InterPro" id="IPR036779">
    <property type="entry name" value="LysM_dom_sf"/>
</dbReference>
<dbReference type="PROSITE" id="PS51782">
    <property type="entry name" value="LYSM"/>
    <property type="match status" value="1"/>
</dbReference>
<reference evidence="2 3" key="1">
    <citation type="submission" date="2016-10" db="EMBL/GenBank/DDBJ databases">
        <authorList>
            <person name="de Groot N.N."/>
        </authorList>
    </citation>
    <scope>NUCLEOTIDE SEQUENCE [LARGE SCALE GENOMIC DNA]</scope>
    <source>
        <strain evidence="2 3">DSM 569</strain>
    </source>
</reference>
<dbReference type="RefSeq" id="WP_004399004.1">
    <property type="nucleotide sequence ID" value="NZ_FNBS01000017.1"/>
</dbReference>
<evidence type="ECO:0000313" key="3">
    <source>
        <dbReference type="Proteomes" id="UP000183404"/>
    </source>
</evidence>
<dbReference type="Pfam" id="PF01476">
    <property type="entry name" value="LysM"/>
    <property type="match status" value="1"/>
</dbReference>
<feature type="domain" description="LysM" evidence="1">
    <location>
        <begin position="461"/>
        <end position="504"/>
    </location>
</feature>
<dbReference type="SMART" id="SM00257">
    <property type="entry name" value="LysM"/>
    <property type="match status" value="1"/>
</dbReference>
<dbReference type="EMBL" id="FNBS01000017">
    <property type="protein sequence ID" value="SDF58598.1"/>
    <property type="molecule type" value="Genomic_DNA"/>
</dbReference>
<protein>
    <recommendedName>
        <fullName evidence="1">LysM domain-containing protein</fullName>
    </recommendedName>
</protein>
<dbReference type="InterPro" id="IPR024300">
    <property type="entry name" value="SipL_SPOCS_dom"/>
</dbReference>